<dbReference type="InterPro" id="IPR003779">
    <property type="entry name" value="CMD-like"/>
</dbReference>
<sequence length="177" mass="19433">MKKQFLIPTREEVSPANQAIFDNLKKALGFVPNLYATIAYSDAGLGRYLAYQNAKTTLSNKEKEAVNLIVSQVNGCAYCLSAHTVIGKMNGFTDEQILDLRKGKSENAKLNALVKLAAEITADRGRATEEAVNDFYANGYTNENLVDLILQISDKTAMNYLHNLTDIAVDFPVAPVL</sequence>
<accession>A0A4Y8SP43</accession>
<dbReference type="AlphaFoldDB" id="A0A4Y8SP43"/>
<dbReference type="SUPFAM" id="SSF69118">
    <property type="entry name" value="AhpD-like"/>
    <property type="match status" value="1"/>
</dbReference>
<reference evidence="2 3" key="1">
    <citation type="journal article" date="2017" name="Int. J. Syst. Evol. Microbiol.">
        <title>Mucilaginibacterpsychrotolerans sp. nov., isolated from peatlands.</title>
        <authorList>
            <person name="Deng Y."/>
            <person name="Shen L."/>
            <person name="Xu B."/>
            <person name="Liu Y."/>
            <person name="Gu Z."/>
            <person name="Liu H."/>
            <person name="Zhou Y."/>
        </authorList>
    </citation>
    <scope>NUCLEOTIDE SEQUENCE [LARGE SCALE GENOMIC DNA]</scope>
    <source>
        <strain evidence="2 3">NH7-4</strain>
    </source>
</reference>
<protein>
    <submittedName>
        <fullName evidence="2">Carboxymuconolactone decarboxylase family protein</fullName>
    </submittedName>
</protein>
<dbReference type="RefSeq" id="WP_133226543.1">
    <property type="nucleotide sequence ID" value="NZ_SOZE01000002.1"/>
</dbReference>
<dbReference type="InterPro" id="IPR029032">
    <property type="entry name" value="AhpD-like"/>
</dbReference>
<dbReference type="NCBIfam" id="TIGR00778">
    <property type="entry name" value="ahpD_dom"/>
    <property type="match status" value="1"/>
</dbReference>
<comment type="caution">
    <text evidence="2">The sequence shown here is derived from an EMBL/GenBank/DDBJ whole genome shotgun (WGS) entry which is preliminary data.</text>
</comment>
<dbReference type="Proteomes" id="UP000297540">
    <property type="component" value="Unassembled WGS sequence"/>
</dbReference>
<dbReference type="InterPro" id="IPR004675">
    <property type="entry name" value="AhpD_core"/>
</dbReference>
<keyword evidence="3" id="KW-1185">Reference proteome</keyword>
<organism evidence="2 3">
    <name type="scientific">Mucilaginibacter psychrotolerans</name>
    <dbReference type="NCBI Taxonomy" id="1524096"/>
    <lineage>
        <taxon>Bacteria</taxon>
        <taxon>Pseudomonadati</taxon>
        <taxon>Bacteroidota</taxon>
        <taxon>Sphingobacteriia</taxon>
        <taxon>Sphingobacteriales</taxon>
        <taxon>Sphingobacteriaceae</taxon>
        <taxon>Mucilaginibacter</taxon>
    </lineage>
</organism>
<dbReference type="GO" id="GO:0051920">
    <property type="term" value="F:peroxiredoxin activity"/>
    <property type="evidence" value="ECO:0007669"/>
    <property type="project" value="InterPro"/>
</dbReference>
<gene>
    <name evidence="2" type="ORF">E2R66_02895</name>
</gene>
<evidence type="ECO:0000259" key="1">
    <source>
        <dbReference type="Pfam" id="PF02627"/>
    </source>
</evidence>
<evidence type="ECO:0000313" key="2">
    <source>
        <dbReference type="EMBL" id="TFF40214.1"/>
    </source>
</evidence>
<name>A0A4Y8SP43_9SPHI</name>
<dbReference type="Gene3D" id="1.20.1290.10">
    <property type="entry name" value="AhpD-like"/>
    <property type="match status" value="1"/>
</dbReference>
<feature type="domain" description="Carboxymuconolactone decarboxylase-like" evidence="1">
    <location>
        <begin position="48"/>
        <end position="101"/>
    </location>
</feature>
<dbReference type="Pfam" id="PF02627">
    <property type="entry name" value="CMD"/>
    <property type="match status" value="1"/>
</dbReference>
<dbReference type="PANTHER" id="PTHR35446:SF3">
    <property type="entry name" value="CMD DOMAIN-CONTAINING PROTEIN"/>
    <property type="match status" value="1"/>
</dbReference>
<dbReference type="OrthoDB" id="9808310at2"/>
<proteinExistence type="predicted"/>
<evidence type="ECO:0000313" key="3">
    <source>
        <dbReference type="Proteomes" id="UP000297540"/>
    </source>
</evidence>
<dbReference type="EMBL" id="SOZE01000002">
    <property type="protein sequence ID" value="TFF40214.1"/>
    <property type="molecule type" value="Genomic_DNA"/>
</dbReference>
<dbReference type="PANTHER" id="PTHR35446">
    <property type="entry name" value="SI:CH211-175M2.5"/>
    <property type="match status" value="1"/>
</dbReference>